<dbReference type="EMBL" id="CP123872">
    <property type="protein sequence ID" value="WND02716.1"/>
    <property type="molecule type" value="Genomic_DNA"/>
</dbReference>
<dbReference type="SUPFAM" id="SSF49452">
    <property type="entry name" value="Starch-binding domain-like"/>
    <property type="match status" value="1"/>
</dbReference>
<reference evidence="2" key="1">
    <citation type="submission" date="2023-04" db="EMBL/GenBank/DDBJ databases">
        <title>Complete genome sequence of Temperatibacter marinus.</title>
        <authorList>
            <person name="Rong J.-C."/>
            <person name="Yi M.-L."/>
            <person name="Zhao Q."/>
        </authorList>
    </citation>
    <scope>NUCLEOTIDE SEQUENCE</scope>
    <source>
        <strain evidence="2">NBRC 110045</strain>
    </source>
</reference>
<keyword evidence="3" id="KW-1185">Reference proteome</keyword>
<sequence>MNRLNTMSLTILALCAFLGSLCTITSPIAAEEKEYLTAYIVVTVPEGTPDVFITGNLEFFGPWWADKVIMHKDANRRIYQMEVPKYFRMQYKFTLGDWKHEAIKKNGRKYKNFKMKVTKNNQVFQHTVDDWSGEWKKAQ</sequence>
<keyword evidence="1" id="KW-0732">Signal</keyword>
<dbReference type="Proteomes" id="UP001268683">
    <property type="component" value="Chromosome"/>
</dbReference>
<dbReference type="RefSeq" id="WP_310798552.1">
    <property type="nucleotide sequence ID" value="NZ_CP123872.1"/>
</dbReference>
<dbReference type="InterPro" id="IPR013784">
    <property type="entry name" value="Carb-bd-like_fold"/>
</dbReference>
<protein>
    <recommendedName>
        <fullName evidence="4">CBM20 domain-containing protein</fullName>
    </recommendedName>
</protein>
<feature type="signal peptide" evidence="1">
    <location>
        <begin position="1"/>
        <end position="29"/>
    </location>
</feature>
<dbReference type="AlphaFoldDB" id="A0AA52EDE2"/>
<feature type="chain" id="PRO_5041453100" description="CBM20 domain-containing protein" evidence="1">
    <location>
        <begin position="30"/>
        <end position="139"/>
    </location>
</feature>
<dbReference type="GO" id="GO:0030246">
    <property type="term" value="F:carbohydrate binding"/>
    <property type="evidence" value="ECO:0007669"/>
    <property type="project" value="InterPro"/>
</dbReference>
<evidence type="ECO:0000313" key="3">
    <source>
        <dbReference type="Proteomes" id="UP001268683"/>
    </source>
</evidence>
<accession>A0AA52EDE2</accession>
<evidence type="ECO:0000256" key="1">
    <source>
        <dbReference type="SAM" id="SignalP"/>
    </source>
</evidence>
<evidence type="ECO:0008006" key="4">
    <source>
        <dbReference type="Google" id="ProtNLM"/>
    </source>
</evidence>
<name>A0AA52EDE2_9PROT</name>
<evidence type="ECO:0000313" key="2">
    <source>
        <dbReference type="EMBL" id="WND02716.1"/>
    </source>
</evidence>
<proteinExistence type="predicted"/>
<organism evidence="2 3">
    <name type="scientific">Temperatibacter marinus</name>
    <dbReference type="NCBI Taxonomy" id="1456591"/>
    <lineage>
        <taxon>Bacteria</taxon>
        <taxon>Pseudomonadati</taxon>
        <taxon>Pseudomonadota</taxon>
        <taxon>Alphaproteobacteria</taxon>
        <taxon>Kordiimonadales</taxon>
        <taxon>Temperatibacteraceae</taxon>
        <taxon>Temperatibacter</taxon>
    </lineage>
</organism>
<dbReference type="KEGG" id="tmk:QGN29_14275"/>
<gene>
    <name evidence="2" type="ORF">QGN29_14275</name>
</gene>